<dbReference type="Proteomes" id="UP000649617">
    <property type="component" value="Unassembled WGS sequence"/>
</dbReference>
<comment type="caution">
    <text evidence="1">The sequence shown here is derived from an EMBL/GenBank/DDBJ whole genome shotgun (WGS) entry which is preliminary data.</text>
</comment>
<dbReference type="EMBL" id="CAJNIZ010042769">
    <property type="protein sequence ID" value="CAE7637233.1"/>
    <property type="molecule type" value="Genomic_DNA"/>
</dbReference>
<gene>
    <name evidence="1" type="primary">CCA1</name>
    <name evidence="1" type="ORF">SPIL2461_LOCUS16819</name>
</gene>
<protein>
    <submittedName>
        <fullName evidence="1">CCA1 protein</fullName>
    </submittedName>
</protein>
<keyword evidence="2" id="KW-1185">Reference proteome</keyword>
<evidence type="ECO:0000313" key="2">
    <source>
        <dbReference type="Proteomes" id="UP000649617"/>
    </source>
</evidence>
<proteinExistence type="predicted"/>
<accession>A0A812VR65</accession>
<sequence length="212" mass="23388">AFCGWQLPTERASRPLRAASGEKQEIVYNYFAQDYALVTRKEKTFDVGQWLSELLPWSDGEQRAREVLSELLPKWRSIDVGPQTDIALRRRFRALAAATGGEETALAAMRRNIAVLYFGEGQIQQAGEVLRKMLGKERAAEVIRKNPGVLTIAPRNLENNIGSVCLAADVIDVLVQNGEVSRLVAGAFGLFFVVGIAKALGDVVYLRVLDQA</sequence>
<evidence type="ECO:0000313" key="1">
    <source>
        <dbReference type="EMBL" id="CAE7637233.1"/>
    </source>
</evidence>
<organism evidence="1 2">
    <name type="scientific">Symbiodinium pilosum</name>
    <name type="common">Dinoflagellate</name>
    <dbReference type="NCBI Taxonomy" id="2952"/>
    <lineage>
        <taxon>Eukaryota</taxon>
        <taxon>Sar</taxon>
        <taxon>Alveolata</taxon>
        <taxon>Dinophyceae</taxon>
        <taxon>Suessiales</taxon>
        <taxon>Symbiodiniaceae</taxon>
        <taxon>Symbiodinium</taxon>
    </lineage>
</organism>
<feature type="non-terminal residue" evidence="1">
    <location>
        <position position="212"/>
    </location>
</feature>
<dbReference type="OrthoDB" id="445712at2759"/>
<name>A0A812VR65_SYMPI</name>
<reference evidence="1" key="1">
    <citation type="submission" date="2021-02" db="EMBL/GenBank/DDBJ databases">
        <authorList>
            <person name="Dougan E. K."/>
            <person name="Rhodes N."/>
            <person name="Thang M."/>
            <person name="Chan C."/>
        </authorList>
    </citation>
    <scope>NUCLEOTIDE SEQUENCE</scope>
</reference>
<dbReference type="AlphaFoldDB" id="A0A812VR65"/>